<evidence type="ECO:0000259" key="4">
    <source>
        <dbReference type="Pfam" id="PF00155"/>
    </source>
</evidence>
<name>A0A1S1UEV4_9BURK</name>
<comment type="cofactor">
    <cofactor evidence="1">
        <name>pyridoxal 5'-phosphate</name>
        <dbReference type="ChEBI" id="CHEBI:597326"/>
    </cofactor>
</comment>
<dbReference type="Gene3D" id="3.90.1150.10">
    <property type="entry name" value="Aspartate Aminotransferase, domain 1"/>
    <property type="match status" value="1"/>
</dbReference>
<keyword evidence="3" id="KW-0663">Pyridoxal phosphate</keyword>
<protein>
    <recommendedName>
        <fullName evidence="4">Aminotransferase class I/classII large domain-containing protein</fullName>
    </recommendedName>
</protein>
<dbReference type="GO" id="GO:0008710">
    <property type="term" value="F:8-amino-7-oxononanoate synthase activity"/>
    <property type="evidence" value="ECO:0007669"/>
    <property type="project" value="TreeGrafter"/>
</dbReference>
<dbReference type="AlphaFoldDB" id="A0A1S1UEV4"/>
<dbReference type="InterPro" id="IPR004839">
    <property type="entry name" value="Aminotransferase_I/II_large"/>
</dbReference>
<evidence type="ECO:0000256" key="3">
    <source>
        <dbReference type="ARBA" id="ARBA00022898"/>
    </source>
</evidence>
<reference evidence="5 6" key="1">
    <citation type="submission" date="2015-06" db="EMBL/GenBank/DDBJ databases">
        <title>Draft genome sequencing of a biphenyl-degrading bacterium, Janthinobacterium lividum MEG1.</title>
        <authorList>
            <person name="Shimodaira J."/>
            <person name="Hatta T."/>
        </authorList>
    </citation>
    <scope>NUCLEOTIDE SEQUENCE [LARGE SCALE GENOMIC DNA]</scope>
    <source>
        <strain evidence="5 6">MEG1</strain>
    </source>
</reference>
<dbReference type="PANTHER" id="PTHR13693:SF100">
    <property type="entry name" value="8-AMINO-7-OXONONANOATE SYNTHASE"/>
    <property type="match status" value="1"/>
</dbReference>
<keyword evidence="2" id="KW-0808">Transferase</keyword>
<dbReference type="InterPro" id="IPR015422">
    <property type="entry name" value="PyrdxlP-dep_Trfase_small"/>
</dbReference>
<gene>
    <name evidence="5" type="ORF">AKG95_10995</name>
</gene>
<evidence type="ECO:0000313" key="6">
    <source>
        <dbReference type="Proteomes" id="UP000179840"/>
    </source>
</evidence>
<evidence type="ECO:0000256" key="1">
    <source>
        <dbReference type="ARBA" id="ARBA00001933"/>
    </source>
</evidence>
<dbReference type="PANTHER" id="PTHR13693">
    <property type="entry name" value="CLASS II AMINOTRANSFERASE/8-AMINO-7-OXONONANOATE SYNTHASE"/>
    <property type="match status" value="1"/>
</dbReference>
<dbReference type="InterPro" id="IPR050087">
    <property type="entry name" value="AON_synthase_class-II"/>
</dbReference>
<dbReference type="Proteomes" id="UP000179840">
    <property type="component" value="Unassembled WGS sequence"/>
</dbReference>
<feature type="domain" description="Aminotransferase class I/classII large" evidence="4">
    <location>
        <begin position="148"/>
        <end position="293"/>
    </location>
</feature>
<dbReference type="InterPro" id="IPR015421">
    <property type="entry name" value="PyrdxlP-dep_Trfase_major"/>
</dbReference>
<dbReference type="GO" id="GO:0009102">
    <property type="term" value="P:biotin biosynthetic process"/>
    <property type="evidence" value="ECO:0007669"/>
    <property type="project" value="TreeGrafter"/>
</dbReference>
<evidence type="ECO:0000256" key="2">
    <source>
        <dbReference type="ARBA" id="ARBA00022679"/>
    </source>
</evidence>
<organism evidence="5 6">
    <name type="scientific">Janthinobacterium lividum</name>
    <dbReference type="NCBI Taxonomy" id="29581"/>
    <lineage>
        <taxon>Bacteria</taxon>
        <taxon>Pseudomonadati</taxon>
        <taxon>Pseudomonadota</taxon>
        <taxon>Betaproteobacteria</taxon>
        <taxon>Burkholderiales</taxon>
        <taxon>Oxalobacteraceae</taxon>
        <taxon>Janthinobacterium</taxon>
    </lineage>
</organism>
<proteinExistence type="predicted"/>
<dbReference type="EMBL" id="LFKP01000005">
    <property type="protein sequence ID" value="OHV97683.1"/>
    <property type="molecule type" value="Genomic_DNA"/>
</dbReference>
<comment type="caution">
    <text evidence="5">The sequence shown here is derived from an EMBL/GenBank/DDBJ whole genome shotgun (WGS) entry which is preliminary data.</text>
</comment>
<dbReference type="SUPFAM" id="SSF53383">
    <property type="entry name" value="PLP-dependent transferases"/>
    <property type="match status" value="1"/>
</dbReference>
<dbReference type="GO" id="GO:0030170">
    <property type="term" value="F:pyridoxal phosphate binding"/>
    <property type="evidence" value="ECO:0007669"/>
    <property type="project" value="InterPro"/>
</dbReference>
<dbReference type="Pfam" id="PF00155">
    <property type="entry name" value="Aminotran_1_2"/>
    <property type="match status" value="1"/>
</dbReference>
<sequence length="348" mass="36111">MLDFTSALYLGMRHPAASLAPWSSLTLGQPAALQEPPGALALAADLAALQGCEAACVLPSTLHLFWDLFGMLAAERLVILVDGGSYAIARWGAERAQALGLPQQVFPSGEMAVLRRLVAAWGGQGRRPLILADGYVPGSEQALPLAGYAALARQGGGYLLLDDTQVLGVMGTQGGGSARRHGLQGGYDKAGGHLIVGASLAKGFGVPLAVLAGSDALLRRFAAHSQTRVHASPPSAAVLAAARRALALNAQHGDALRARLADRVAQWRSGMAAAGIACRGGSFPVQRLPGCAHLQPALHAAGVLALAQAGDGPGALTFLLRADQTPRQLEQAMDLLEHHIRRRYARSV</sequence>
<evidence type="ECO:0000313" key="5">
    <source>
        <dbReference type="EMBL" id="OHV97683.1"/>
    </source>
</evidence>
<accession>A0A1S1UEV4</accession>
<dbReference type="RefSeq" id="WP_071076843.1">
    <property type="nucleotide sequence ID" value="NZ_LFKP01000005.1"/>
</dbReference>
<dbReference type="InterPro" id="IPR015424">
    <property type="entry name" value="PyrdxlP-dep_Trfase"/>
</dbReference>
<dbReference type="Gene3D" id="3.40.640.10">
    <property type="entry name" value="Type I PLP-dependent aspartate aminotransferase-like (Major domain)"/>
    <property type="match status" value="1"/>
</dbReference>